<dbReference type="FunFam" id="3.40.50.300:FF:000309">
    <property type="entry name" value="ABC transporter ATP-binding protein"/>
    <property type="match status" value="1"/>
</dbReference>
<evidence type="ECO:0000256" key="12">
    <source>
        <dbReference type="HAMAP-Rule" id="MF_00848"/>
    </source>
</evidence>
<dbReference type="Pfam" id="PF16326">
    <property type="entry name" value="ABC_tran_CTD"/>
    <property type="match status" value="1"/>
</dbReference>
<feature type="binding site" evidence="12">
    <location>
        <begin position="325"/>
        <end position="332"/>
    </location>
    <ligand>
        <name>ATP</name>
        <dbReference type="ChEBI" id="CHEBI:30616"/>
        <label>2</label>
    </ligand>
</feature>
<keyword evidence="16" id="KW-1185">Reference proteome</keyword>
<keyword evidence="6 12" id="KW-0378">Hydrolase</keyword>
<evidence type="ECO:0000256" key="9">
    <source>
        <dbReference type="ARBA" id="ARBA00023204"/>
    </source>
</evidence>
<evidence type="ECO:0000256" key="2">
    <source>
        <dbReference type="ARBA" id="ARBA00022490"/>
    </source>
</evidence>
<comment type="function">
    <text evidence="12">Probably plays a role in ribosome assembly or function. May be involved in resolution of branched DNA intermediates that result from template switching in postreplication gaps. Binds DNA and has ATPase activity.</text>
</comment>
<dbReference type="GO" id="GO:0005737">
    <property type="term" value="C:cytoplasm"/>
    <property type="evidence" value="ECO:0007669"/>
    <property type="project" value="UniProtKB-SubCell"/>
</dbReference>
<dbReference type="InterPro" id="IPR037118">
    <property type="entry name" value="Val-tRNA_synth_C_sf"/>
</dbReference>
<keyword evidence="1" id="KW-1003">Cell membrane</keyword>
<evidence type="ECO:0000313" key="15">
    <source>
        <dbReference type="EMBL" id="MVX55745.1"/>
    </source>
</evidence>
<proteinExistence type="inferred from homology"/>
<feature type="region of interest" description="Disordered" evidence="13">
    <location>
        <begin position="509"/>
        <end position="537"/>
    </location>
</feature>
<evidence type="ECO:0000256" key="13">
    <source>
        <dbReference type="SAM" id="MobiDB-lite"/>
    </source>
</evidence>
<dbReference type="GO" id="GO:0043022">
    <property type="term" value="F:ribosome binding"/>
    <property type="evidence" value="ECO:0007669"/>
    <property type="project" value="UniProtKB-UniRule"/>
</dbReference>
<evidence type="ECO:0000256" key="3">
    <source>
        <dbReference type="ARBA" id="ARBA00022737"/>
    </source>
</evidence>
<name>A0A6L6YDL1_9BURK</name>
<dbReference type="Proteomes" id="UP000472580">
    <property type="component" value="Unassembled WGS sequence"/>
</dbReference>
<dbReference type="RefSeq" id="WP_160334181.1">
    <property type="nucleotide sequence ID" value="NZ_WSRP01000002.1"/>
</dbReference>
<comment type="caution">
    <text evidence="15">The sequence shown here is derived from an EMBL/GenBank/DDBJ whole genome shotgun (WGS) entry which is preliminary data.</text>
</comment>
<keyword evidence="2 12" id="KW-0963">Cytoplasm</keyword>
<dbReference type="PANTHER" id="PTHR42855:SF1">
    <property type="entry name" value="ABC TRANSPORTER DOMAIN-CONTAINING PROTEIN"/>
    <property type="match status" value="1"/>
</dbReference>
<dbReference type="InterPro" id="IPR027417">
    <property type="entry name" value="P-loop_NTPase"/>
</dbReference>
<evidence type="ECO:0000313" key="16">
    <source>
        <dbReference type="Proteomes" id="UP000472580"/>
    </source>
</evidence>
<feature type="binding site" evidence="12">
    <location>
        <begin position="36"/>
        <end position="43"/>
    </location>
    <ligand>
        <name>ATP</name>
        <dbReference type="ChEBI" id="CHEBI:30616"/>
        <label>1</label>
    </ligand>
</feature>
<keyword evidence="5 12" id="KW-0227">DNA damage</keyword>
<dbReference type="AlphaFoldDB" id="A0A6L6YDL1"/>
<evidence type="ECO:0000256" key="8">
    <source>
        <dbReference type="ARBA" id="ARBA00023125"/>
    </source>
</evidence>
<comment type="catalytic activity">
    <reaction evidence="10 12">
        <text>ATP + H2O = ADP + phosphate + H(+)</text>
        <dbReference type="Rhea" id="RHEA:13065"/>
        <dbReference type="ChEBI" id="CHEBI:15377"/>
        <dbReference type="ChEBI" id="CHEBI:15378"/>
        <dbReference type="ChEBI" id="CHEBI:30616"/>
        <dbReference type="ChEBI" id="CHEBI:43474"/>
        <dbReference type="ChEBI" id="CHEBI:456216"/>
    </reaction>
</comment>
<dbReference type="InterPro" id="IPR032781">
    <property type="entry name" value="ABC_tran_Xtn"/>
</dbReference>
<dbReference type="EMBL" id="WSRP01000002">
    <property type="protein sequence ID" value="MVX55745.1"/>
    <property type="molecule type" value="Genomic_DNA"/>
</dbReference>
<evidence type="ECO:0000259" key="14">
    <source>
        <dbReference type="PROSITE" id="PS50893"/>
    </source>
</evidence>
<evidence type="ECO:0000256" key="4">
    <source>
        <dbReference type="ARBA" id="ARBA00022741"/>
    </source>
</evidence>
<dbReference type="SUPFAM" id="SSF52540">
    <property type="entry name" value="P-loop containing nucleoside triphosphate hydrolases"/>
    <property type="match status" value="2"/>
</dbReference>
<dbReference type="InterPro" id="IPR003593">
    <property type="entry name" value="AAA+_ATPase"/>
</dbReference>
<feature type="compositionally biased region" description="Basic and acidic residues" evidence="13">
    <location>
        <begin position="509"/>
        <end position="525"/>
    </location>
</feature>
<dbReference type="CDD" id="cd03221">
    <property type="entry name" value="ABCF_EF-3"/>
    <property type="match status" value="2"/>
</dbReference>
<dbReference type="PROSITE" id="PS00211">
    <property type="entry name" value="ABC_TRANSPORTER_1"/>
    <property type="match status" value="1"/>
</dbReference>
<keyword evidence="7 12" id="KW-0067">ATP-binding</keyword>
<dbReference type="PROSITE" id="PS50893">
    <property type="entry name" value="ABC_TRANSPORTER_2"/>
    <property type="match status" value="2"/>
</dbReference>
<evidence type="ECO:0000256" key="7">
    <source>
        <dbReference type="ARBA" id="ARBA00022840"/>
    </source>
</evidence>
<keyword evidence="4 12" id="KW-0547">Nucleotide-binding</keyword>
<dbReference type="PANTHER" id="PTHR42855">
    <property type="entry name" value="ABC TRANSPORTER ATP-BINDING SUBUNIT"/>
    <property type="match status" value="1"/>
</dbReference>
<dbReference type="SMART" id="SM00382">
    <property type="entry name" value="AAA"/>
    <property type="match status" value="2"/>
</dbReference>
<comment type="similarity">
    <text evidence="11 12">Belongs to the ABC transporter superfamily. ABCF family. Uup subfamily.</text>
</comment>
<evidence type="ECO:0000256" key="10">
    <source>
        <dbReference type="ARBA" id="ARBA00049360"/>
    </source>
</evidence>
<dbReference type="OrthoDB" id="9762051at2"/>
<feature type="domain" description="ABC transporter" evidence="14">
    <location>
        <begin position="293"/>
        <end position="519"/>
    </location>
</feature>
<dbReference type="GO" id="GO:0006281">
    <property type="term" value="P:DNA repair"/>
    <property type="evidence" value="ECO:0007669"/>
    <property type="project" value="UniProtKB-KW"/>
</dbReference>
<accession>A0A6L6YDL1</accession>
<evidence type="ECO:0000256" key="5">
    <source>
        <dbReference type="ARBA" id="ARBA00022763"/>
    </source>
</evidence>
<dbReference type="InterPro" id="IPR017871">
    <property type="entry name" value="ABC_transporter-like_CS"/>
</dbReference>
<dbReference type="InterPro" id="IPR032524">
    <property type="entry name" value="ABC_tran_C"/>
</dbReference>
<dbReference type="GO" id="GO:0003677">
    <property type="term" value="F:DNA binding"/>
    <property type="evidence" value="ECO:0007669"/>
    <property type="project" value="UniProtKB-UniRule"/>
</dbReference>
<evidence type="ECO:0000256" key="1">
    <source>
        <dbReference type="ARBA" id="ARBA00022475"/>
    </source>
</evidence>
<dbReference type="Pfam" id="PF00005">
    <property type="entry name" value="ABC_tran"/>
    <property type="match status" value="2"/>
</dbReference>
<dbReference type="HAMAP" id="MF_00848">
    <property type="entry name" value="Uup"/>
    <property type="match status" value="1"/>
</dbReference>
<evidence type="ECO:0000256" key="11">
    <source>
        <dbReference type="ARBA" id="ARBA00061478"/>
    </source>
</evidence>
<dbReference type="InterPro" id="IPR043686">
    <property type="entry name" value="Uup"/>
</dbReference>
<reference evidence="15 16" key="1">
    <citation type="submission" date="2019-12" db="EMBL/GenBank/DDBJ databases">
        <title>Microbes associate with the intestines of laboratory mice.</title>
        <authorList>
            <person name="Navarre W."/>
            <person name="Wong E."/>
        </authorList>
    </citation>
    <scope>NUCLEOTIDE SEQUENCE [LARGE SCALE GENOMIC DNA]</scope>
    <source>
        <strain evidence="15 16">NM82_D38</strain>
    </source>
</reference>
<organism evidence="15 16">
    <name type="scientific">Parasutterella muris</name>
    <dbReference type="NCBI Taxonomy" id="2565572"/>
    <lineage>
        <taxon>Bacteria</taxon>
        <taxon>Pseudomonadati</taxon>
        <taxon>Pseudomonadota</taxon>
        <taxon>Betaproteobacteria</taxon>
        <taxon>Burkholderiales</taxon>
        <taxon>Sutterellaceae</taxon>
        <taxon>Parasutterella</taxon>
    </lineage>
</organism>
<keyword evidence="9 12" id="KW-0234">DNA repair</keyword>
<dbReference type="InterPro" id="IPR051309">
    <property type="entry name" value="ABCF_ATPase"/>
</dbReference>
<keyword evidence="1" id="KW-0472">Membrane</keyword>
<keyword evidence="8 12" id="KW-0238">DNA-binding</keyword>
<dbReference type="Pfam" id="PF12848">
    <property type="entry name" value="ABC_tran_Xtn"/>
    <property type="match status" value="1"/>
</dbReference>
<keyword evidence="3 12" id="KW-0677">Repeat</keyword>
<gene>
    <name evidence="12" type="primary">uup</name>
    <name evidence="15" type="ORF">E5987_00800</name>
</gene>
<dbReference type="EC" id="3.6.1.-" evidence="12"/>
<protein>
    <recommendedName>
        <fullName evidence="12">ATP-binding protein Uup</fullName>
        <ecNumber evidence="12">3.6.1.-</ecNumber>
    </recommendedName>
</protein>
<sequence>MSLISILQAHLAWGDKPLLDSVDLTVEEGQRIGLIGRNGTGKSSLMKVLAGLEKLDDGTLHIQNGLNAVYVEQEPFFPEAPTLMESLVLRGRFDDIADSKYRWQLQSRLSEYLHRFGLDENADLSKASGGEKKKAALALAFSLEPDLLLLDEPTNHLDIDAIELLEEIILSEFKKSRSLVTVTHDRAFLNRIVDSIWELDRGVVRRYPGNFEEYQTRKAAELADEEKARQNFDKVWSQEEAWIRRGIEARRTRNEGRVRRLEKMRVERENRRDRLGVVDLNIDAGERSGKIVAELTDVYKSYGGRCLINDLTMRVMRGDKLGLLGPNGVGKSTLIKIILGQVAPDEGTVKPGTNLQVAYFDQLRTELDPDKTLQETVSPGSDWVEVGGVKKHIVGYLGDFLFPPHRMNVKVGSLSGGERNRLLLAKLFAKPANLLVMDEPTNDLDIESVEMLEDTLSSYPGTVLIVSHDRQFMDNVATFAIAPDKNGKWTSYAGGYEEWLRWRAKEGKEEKKTEAAKEAPKEKSVKPKRQPKGGLTYKERQALEALPAEIEALETRQNELIEQMQSPDYAAKSAEDKLKLGDELTDVGSCLEQKYQLWEQLEEKQSLAK</sequence>
<feature type="domain" description="ABC transporter" evidence="14">
    <location>
        <begin position="1"/>
        <end position="226"/>
    </location>
</feature>
<dbReference type="GO" id="GO:0005524">
    <property type="term" value="F:ATP binding"/>
    <property type="evidence" value="ECO:0007669"/>
    <property type="project" value="UniProtKB-UniRule"/>
</dbReference>
<dbReference type="Gene3D" id="3.40.50.300">
    <property type="entry name" value="P-loop containing nucleotide triphosphate hydrolases"/>
    <property type="match status" value="2"/>
</dbReference>
<dbReference type="GO" id="GO:0016887">
    <property type="term" value="F:ATP hydrolysis activity"/>
    <property type="evidence" value="ECO:0007669"/>
    <property type="project" value="UniProtKB-UniRule"/>
</dbReference>
<dbReference type="InterPro" id="IPR003439">
    <property type="entry name" value="ABC_transporter-like_ATP-bd"/>
</dbReference>
<dbReference type="Gene3D" id="1.10.287.380">
    <property type="entry name" value="Valyl-tRNA synthetase, C-terminal domain"/>
    <property type="match status" value="1"/>
</dbReference>
<comment type="subcellular location">
    <subcellularLocation>
        <location evidence="12">Cytoplasm</location>
    </subcellularLocation>
    <text evidence="12">Associates with ribosomes.</text>
</comment>
<evidence type="ECO:0000256" key="6">
    <source>
        <dbReference type="ARBA" id="ARBA00022801"/>
    </source>
</evidence>